<dbReference type="AlphaFoldDB" id="A0A0W8CG61"/>
<dbReference type="STRING" id="4790.A0A0W8CG61"/>
<dbReference type="InterPro" id="IPR048324">
    <property type="entry name" value="ZSWIM1-3_RNaseH-like"/>
</dbReference>
<evidence type="ECO:0000256" key="1">
    <source>
        <dbReference type="SAM" id="MobiDB-lite"/>
    </source>
</evidence>
<dbReference type="EMBL" id="LNFO01003384">
    <property type="protein sequence ID" value="KUF83052.1"/>
    <property type="molecule type" value="Genomic_DNA"/>
</dbReference>
<evidence type="ECO:0000259" key="2">
    <source>
        <dbReference type="Pfam" id="PF21056"/>
    </source>
</evidence>
<dbReference type="Proteomes" id="UP000052943">
    <property type="component" value="Unassembled WGS sequence"/>
</dbReference>
<keyword evidence="3" id="KW-0547">Nucleotide-binding</keyword>
<dbReference type="InterPro" id="IPR052579">
    <property type="entry name" value="Zinc_finger_SWIM"/>
</dbReference>
<gene>
    <name evidence="3" type="ORF">AM587_10010890</name>
</gene>
<dbReference type="PANTHER" id="PTHR31569:SF4">
    <property type="entry name" value="SWIM-TYPE DOMAIN-CONTAINING PROTEIN"/>
    <property type="match status" value="1"/>
</dbReference>
<evidence type="ECO:0000313" key="3">
    <source>
        <dbReference type="EMBL" id="KUF83052.1"/>
    </source>
</evidence>
<feature type="domain" description="ZSWIM1/3 RNaseH-like" evidence="2">
    <location>
        <begin position="283"/>
        <end position="350"/>
    </location>
</feature>
<sequence length="410" mass="46868">MSDSVGQTSIDDHSASTNAPTDISVPSLHDRELYARSADPSASASSIREAPTSLPVQSTASCGPFDSSDEEPKEIRVVSPPFETWYDDWNVFFARLQDYQDRTKQLYSVRSTVKATTRNAVIKAKKKWSETELIPESFGDYYKKMLCTHGWNKSERGDGRRTGHRGRSTGCGVVLCATVTRCPESLNFRVKVTVHKRVHNHRLGKDIYDHYPVNRRVTDPDVLDIVDELVKAGGKPKKILKYLQETTGKSVTLRDVHNLVQRLKARRRGIATVEDRLEAVLRKFCAFRGNTASIFVDETETTQTITLQTRQMHRFFEAFPEVLMLDSTHGTNVSKYKLFSFMIEDVFGHKYLRTEMAKSVYGGRNAVDLDRVEDAVDLMVKSQDDREYNRGLRYMYYILWYARRLFAAST</sequence>
<name>A0A0W8CG61_PHYNI</name>
<keyword evidence="3" id="KW-0067">ATP-binding</keyword>
<feature type="region of interest" description="Disordered" evidence="1">
    <location>
        <begin position="1"/>
        <end position="73"/>
    </location>
</feature>
<feature type="compositionally biased region" description="Polar residues" evidence="1">
    <location>
        <begin position="1"/>
        <end position="21"/>
    </location>
</feature>
<proteinExistence type="predicted"/>
<organism evidence="3 4">
    <name type="scientific">Phytophthora nicotianae</name>
    <name type="common">Potato buckeye rot agent</name>
    <name type="synonym">Phytophthora parasitica</name>
    <dbReference type="NCBI Taxonomy" id="4792"/>
    <lineage>
        <taxon>Eukaryota</taxon>
        <taxon>Sar</taxon>
        <taxon>Stramenopiles</taxon>
        <taxon>Oomycota</taxon>
        <taxon>Peronosporomycetes</taxon>
        <taxon>Peronosporales</taxon>
        <taxon>Peronosporaceae</taxon>
        <taxon>Phytophthora</taxon>
    </lineage>
</organism>
<evidence type="ECO:0000313" key="4">
    <source>
        <dbReference type="Proteomes" id="UP000052943"/>
    </source>
</evidence>
<dbReference type="OrthoDB" id="128069at2759"/>
<comment type="caution">
    <text evidence="3">The sequence shown here is derived from an EMBL/GenBank/DDBJ whole genome shotgun (WGS) entry which is preliminary data.</text>
</comment>
<reference evidence="3 4" key="1">
    <citation type="submission" date="2015-11" db="EMBL/GenBank/DDBJ databases">
        <title>Genomes and virulence difference between two physiological races of Phytophthora nicotianae.</title>
        <authorList>
            <person name="Liu H."/>
            <person name="Ma X."/>
            <person name="Yu H."/>
            <person name="Fang D."/>
            <person name="Li Y."/>
            <person name="Wang X."/>
            <person name="Wang W."/>
            <person name="Dong Y."/>
            <person name="Xiao B."/>
        </authorList>
    </citation>
    <scope>NUCLEOTIDE SEQUENCE [LARGE SCALE GENOMIC DNA]</scope>
    <source>
        <strain evidence="4">race 0</strain>
    </source>
</reference>
<feature type="compositionally biased region" description="Low complexity" evidence="1">
    <location>
        <begin position="35"/>
        <end position="46"/>
    </location>
</feature>
<dbReference type="Pfam" id="PF21056">
    <property type="entry name" value="ZSWIM1-3_RNaseH-like"/>
    <property type="match status" value="1"/>
</dbReference>
<protein>
    <submittedName>
        <fullName evidence="3">ATP-binding Cassette (ABC) Superfamily</fullName>
    </submittedName>
</protein>
<dbReference type="PANTHER" id="PTHR31569">
    <property type="entry name" value="SWIM-TYPE DOMAIN-CONTAINING PROTEIN"/>
    <property type="match status" value="1"/>
</dbReference>
<dbReference type="GO" id="GO:0005524">
    <property type="term" value="F:ATP binding"/>
    <property type="evidence" value="ECO:0007669"/>
    <property type="project" value="UniProtKB-KW"/>
</dbReference>
<accession>A0A0W8CG61</accession>